<evidence type="ECO:0000313" key="3">
    <source>
        <dbReference type="RefSeq" id="XP_030763950.1"/>
    </source>
</evidence>
<sequence>MVSRMTYLLLLGCCLVVAESSSLDLDNVQNVLLRNNGSFENDLEPCNLNGKNNKLCFFTSKSAPYQIAVINSTANTAIVLDCMGRKAVVINGSKGHVVILNGYLNTGTYIESPPVSTASLFEIIANYKVQETYNNNTQNVFKFNRDSRVKTSSKNIEVEQLILYVFKTLGKTFQSYAQTTIGSGQVVAGTMKLFDEAEHLVRFMISRFIDLHTGGWLVLKSDALAIWEVIRTFSMFATRCGLRKLTSLNIRIPLGKMIGTLNGLESFNFIMSELARKTQLVNIISFMGQSPIISMRIIAGLGGMSLQGSSGVFTIVSHIVEQLLKDTLKTSAHVNDITDMVLLFFRERSKARLPVGQEIYAGTERLKKLFTEKNKKKILTPLIEMMDSVRGQKTLKIRNVNVAQAFKILSDPNVPDAVTMAFSIIKIFAPLKIPRLVNNALAGVYSGSVHMMTRSENRVSIGELLPGTSLTPEDGVMRSSIQPVSLRNLSTIEIIKSVPQFQAVFAVLDRNAVNRYNMSLYDKLKKDRQFKNQINAAMRRALA</sequence>
<dbReference type="InParanoid" id="A0A6J2YM82"/>
<name>A0A6J2YM82_SITOR</name>
<keyword evidence="2" id="KW-1185">Reference proteome</keyword>
<reference evidence="3" key="1">
    <citation type="submission" date="2025-08" db="UniProtKB">
        <authorList>
            <consortium name="RefSeq"/>
        </authorList>
    </citation>
    <scope>IDENTIFICATION</scope>
    <source>
        <tissue evidence="3">Gonads</tissue>
    </source>
</reference>
<feature type="signal peptide" evidence="1">
    <location>
        <begin position="1"/>
        <end position="20"/>
    </location>
</feature>
<dbReference type="RefSeq" id="XP_030763950.1">
    <property type="nucleotide sequence ID" value="XM_030908090.1"/>
</dbReference>
<accession>A0A6J2YM82</accession>
<dbReference type="GeneID" id="115888373"/>
<evidence type="ECO:0000313" key="2">
    <source>
        <dbReference type="Proteomes" id="UP000504635"/>
    </source>
</evidence>
<feature type="chain" id="PRO_5026901146" evidence="1">
    <location>
        <begin position="21"/>
        <end position="543"/>
    </location>
</feature>
<organism evidence="2 3">
    <name type="scientific">Sitophilus oryzae</name>
    <name type="common">Rice weevil</name>
    <name type="synonym">Curculio oryzae</name>
    <dbReference type="NCBI Taxonomy" id="7048"/>
    <lineage>
        <taxon>Eukaryota</taxon>
        <taxon>Metazoa</taxon>
        <taxon>Ecdysozoa</taxon>
        <taxon>Arthropoda</taxon>
        <taxon>Hexapoda</taxon>
        <taxon>Insecta</taxon>
        <taxon>Pterygota</taxon>
        <taxon>Neoptera</taxon>
        <taxon>Endopterygota</taxon>
        <taxon>Coleoptera</taxon>
        <taxon>Polyphaga</taxon>
        <taxon>Cucujiformia</taxon>
        <taxon>Curculionidae</taxon>
        <taxon>Dryophthorinae</taxon>
        <taxon>Sitophilus</taxon>
    </lineage>
</organism>
<protein>
    <submittedName>
        <fullName evidence="3">Uncharacterized protein LOC115888373</fullName>
    </submittedName>
</protein>
<keyword evidence="1" id="KW-0732">Signal</keyword>
<dbReference type="Proteomes" id="UP000504635">
    <property type="component" value="Unplaced"/>
</dbReference>
<proteinExistence type="predicted"/>
<dbReference type="AlphaFoldDB" id="A0A6J2YM82"/>
<gene>
    <name evidence="3" type="primary">LOC115888373</name>
</gene>
<dbReference type="KEGG" id="soy:115888373"/>
<evidence type="ECO:0000256" key="1">
    <source>
        <dbReference type="SAM" id="SignalP"/>
    </source>
</evidence>